<protein>
    <submittedName>
        <fullName evidence="5">RNA methyltransferase</fullName>
    </submittedName>
</protein>
<dbReference type="CDD" id="cd18104">
    <property type="entry name" value="SpoU-like_RNA-MTase"/>
    <property type="match status" value="1"/>
</dbReference>
<evidence type="ECO:0000313" key="5">
    <source>
        <dbReference type="EMBL" id="QAA83118.1"/>
    </source>
</evidence>
<evidence type="ECO:0000256" key="3">
    <source>
        <dbReference type="ARBA" id="ARBA00022679"/>
    </source>
</evidence>
<dbReference type="SUPFAM" id="SSF75217">
    <property type="entry name" value="alpha/beta knot"/>
    <property type="match status" value="1"/>
</dbReference>
<proteinExistence type="inferred from homology"/>
<sequence>MQKNITSLQNPLIKQIVLLQEKSRERRKTGLFIIEGLREITLALKGNYILKTILLCTEIIQKEELLKLKESSESKTEFIEITSEIYGKLAYRGSTEGVLAIARTKDLSISNWFSSGAERLPGSAREPNSDNPLILIAEAPEKPGNIGALLRTADAAGVDAVIIANPKTDLYNPNIIRSSVGCLFTNQIATGTTSEIIRFLKENNINIYCAALQASVPYHTIDFKKPSAIVVGTEATGLSEEWLENSTQNIIIPMQGEIDSMNVSVAAGILIFEGKRQRSF</sequence>
<dbReference type="GO" id="GO:0005737">
    <property type="term" value="C:cytoplasm"/>
    <property type="evidence" value="ECO:0007669"/>
    <property type="project" value="UniProtKB-ARBA"/>
</dbReference>
<dbReference type="InterPro" id="IPR029028">
    <property type="entry name" value="Alpha/beta_knot_MTases"/>
</dbReference>
<dbReference type="InterPro" id="IPR053888">
    <property type="entry name" value="MRM3-like_sub_bind"/>
</dbReference>
<dbReference type="PANTHER" id="PTHR43191:SF2">
    <property type="entry name" value="RRNA METHYLTRANSFERASE 3, MITOCHONDRIAL"/>
    <property type="match status" value="1"/>
</dbReference>
<organism evidence="5 6">
    <name type="scientific">Aequorivita ciconiae</name>
    <dbReference type="NCBI Taxonomy" id="2494375"/>
    <lineage>
        <taxon>Bacteria</taxon>
        <taxon>Pseudomonadati</taxon>
        <taxon>Bacteroidota</taxon>
        <taxon>Flavobacteriia</taxon>
        <taxon>Flavobacteriales</taxon>
        <taxon>Flavobacteriaceae</taxon>
        <taxon>Aequorivita</taxon>
    </lineage>
</organism>
<dbReference type="AlphaFoldDB" id="A0A410G747"/>
<reference evidence="5 6" key="1">
    <citation type="submission" date="2019-01" db="EMBL/GenBank/DDBJ databases">
        <title>Complete genome sequencing of Aequorivita sp. H23M31.</title>
        <authorList>
            <person name="Bae J.-W."/>
        </authorList>
    </citation>
    <scope>NUCLEOTIDE SEQUENCE [LARGE SCALE GENOMIC DNA]</scope>
    <source>
        <strain evidence="5 6">H23M31</strain>
    </source>
</reference>
<evidence type="ECO:0000256" key="2">
    <source>
        <dbReference type="ARBA" id="ARBA00022603"/>
    </source>
</evidence>
<keyword evidence="3 5" id="KW-0808">Transferase</keyword>
<dbReference type="GO" id="GO:0006396">
    <property type="term" value="P:RNA processing"/>
    <property type="evidence" value="ECO:0007669"/>
    <property type="project" value="InterPro"/>
</dbReference>
<dbReference type="Gene3D" id="3.30.1330.30">
    <property type="match status" value="1"/>
</dbReference>
<dbReference type="InterPro" id="IPR013123">
    <property type="entry name" value="SpoU_subst-bd"/>
</dbReference>
<feature type="domain" description="RNA 2-O ribose methyltransferase substrate binding" evidence="4">
    <location>
        <begin position="33"/>
        <end position="108"/>
    </location>
</feature>
<dbReference type="GO" id="GO:0003723">
    <property type="term" value="F:RNA binding"/>
    <property type="evidence" value="ECO:0007669"/>
    <property type="project" value="InterPro"/>
</dbReference>
<keyword evidence="6" id="KW-1185">Reference proteome</keyword>
<dbReference type="RefSeq" id="WP_128251481.1">
    <property type="nucleotide sequence ID" value="NZ_CP034951.1"/>
</dbReference>
<dbReference type="PANTHER" id="PTHR43191">
    <property type="entry name" value="RRNA METHYLTRANSFERASE 3"/>
    <property type="match status" value="1"/>
</dbReference>
<dbReference type="GO" id="GO:0032259">
    <property type="term" value="P:methylation"/>
    <property type="evidence" value="ECO:0007669"/>
    <property type="project" value="UniProtKB-KW"/>
</dbReference>
<dbReference type="Pfam" id="PF22435">
    <property type="entry name" value="MRM3-like_sub_bind"/>
    <property type="match status" value="1"/>
</dbReference>
<dbReference type="GO" id="GO:0008173">
    <property type="term" value="F:RNA methyltransferase activity"/>
    <property type="evidence" value="ECO:0007669"/>
    <property type="project" value="InterPro"/>
</dbReference>
<evidence type="ECO:0000256" key="1">
    <source>
        <dbReference type="ARBA" id="ARBA00007228"/>
    </source>
</evidence>
<name>A0A410G747_9FLAO</name>
<evidence type="ECO:0000313" key="6">
    <source>
        <dbReference type="Proteomes" id="UP000285517"/>
    </source>
</evidence>
<dbReference type="SUPFAM" id="SSF55315">
    <property type="entry name" value="L30e-like"/>
    <property type="match status" value="1"/>
</dbReference>
<keyword evidence="2 5" id="KW-0489">Methyltransferase</keyword>
<dbReference type="InterPro" id="IPR029026">
    <property type="entry name" value="tRNA_m1G_MTases_N"/>
</dbReference>
<dbReference type="Gene3D" id="3.40.1280.10">
    <property type="match status" value="1"/>
</dbReference>
<dbReference type="Proteomes" id="UP000285517">
    <property type="component" value="Chromosome"/>
</dbReference>
<dbReference type="InterPro" id="IPR001537">
    <property type="entry name" value="SpoU_MeTrfase"/>
</dbReference>
<dbReference type="SMART" id="SM00967">
    <property type="entry name" value="SpoU_sub_bind"/>
    <property type="match status" value="1"/>
</dbReference>
<dbReference type="InterPro" id="IPR051259">
    <property type="entry name" value="rRNA_Methyltransferase"/>
</dbReference>
<comment type="similarity">
    <text evidence="1">Belongs to the class IV-like SAM-binding methyltransferase superfamily. RNA methyltransferase TrmH family.</text>
</comment>
<dbReference type="EMBL" id="CP034951">
    <property type="protein sequence ID" value="QAA83118.1"/>
    <property type="molecule type" value="Genomic_DNA"/>
</dbReference>
<evidence type="ECO:0000259" key="4">
    <source>
        <dbReference type="SMART" id="SM00967"/>
    </source>
</evidence>
<gene>
    <name evidence="5" type="ORF">EI546_15995</name>
</gene>
<dbReference type="OrthoDB" id="9794400at2"/>
<dbReference type="InterPro" id="IPR029064">
    <property type="entry name" value="Ribosomal_eL30-like_sf"/>
</dbReference>
<accession>A0A410G747</accession>
<dbReference type="Pfam" id="PF00588">
    <property type="entry name" value="SpoU_methylase"/>
    <property type="match status" value="1"/>
</dbReference>
<dbReference type="KEGG" id="aev:EI546_15995"/>